<feature type="domain" description="Sensor DegS" evidence="8">
    <location>
        <begin position="23"/>
        <end position="179"/>
    </location>
</feature>
<dbReference type="InterPro" id="IPR050482">
    <property type="entry name" value="Sensor_HK_TwoCompSys"/>
</dbReference>
<dbReference type="Pfam" id="PF07730">
    <property type="entry name" value="HisKA_3"/>
    <property type="match status" value="1"/>
</dbReference>
<feature type="coiled-coil region" evidence="6">
    <location>
        <begin position="107"/>
        <end position="148"/>
    </location>
</feature>
<evidence type="ECO:0000259" key="9">
    <source>
        <dbReference type="Pfam" id="PF07730"/>
    </source>
</evidence>
<keyword evidence="3" id="KW-0808">Transferase</keyword>
<dbReference type="InterPro" id="IPR011712">
    <property type="entry name" value="Sig_transdc_His_kin_sub3_dim/P"/>
</dbReference>
<organism evidence="10 11">
    <name type="scientific">Schwartzia succinivorans DSM 10502</name>
    <dbReference type="NCBI Taxonomy" id="1123243"/>
    <lineage>
        <taxon>Bacteria</taxon>
        <taxon>Bacillati</taxon>
        <taxon>Bacillota</taxon>
        <taxon>Negativicutes</taxon>
        <taxon>Selenomonadales</taxon>
        <taxon>Selenomonadaceae</taxon>
        <taxon>Schwartzia</taxon>
    </lineage>
</organism>
<dbReference type="GO" id="GO:0046983">
    <property type="term" value="F:protein dimerization activity"/>
    <property type="evidence" value="ECO:0007669"/>
    <property type="project" value="InterPro"/>
</dbReference>
<name>A0A1M4SU24_9FIRM</name>
<accession>A0A1M4SU24</accession>
<comment type="catalytic activity">
    <reaction evidence="1">
        <text>ATP + protein L-histidine = ADP + protein N-phospho-L-histidine.</text>
        <dbReference type="EC" id="2.7.13.3"/>
    </reaction>
</comment>
<dbReference type="AlphaFoldDB" id="A0A1M4SU24"/>
<evidence type="ECO:0000313" key="10">
    <source>
        <dbReference type="EMBL" id="SHE35740.1"/>
    </source>
</evidence>
<evidence type="ECO:0000256" key="1">
    <source>
        <dbReference type="ARBA" id="ARBA00000085"/>
    </source>
</evidence>
<dbReference type="PANTHER" id="PTHR24421:SF55">
    <property type="entry name" value="SENSOR HISTIDINE KINASE YDFH"/>
    <property type="match status" value="1"/>
</dbReference>
<dbReference type="InterPro" id="IPR003594">
    <property type="entry name" value="HATPase_dom"/>
</dbReference>
<dbReference type="CDD" id="cd16917">
    <property type="entry name" value="HATPase_UhpB-NarQ-NarX-like"/>
    <property type="match status" value="1"/>
</dbReference>
<dbReference type="GO" id="GO:0016020">
    <property type="term" value="C:membrane"/>
    <property type="evidence" value="ECO:0007669"/>
    <property type="project" value="InterPro"/>
</dbReference>
<keyword evidence="5" id="KW-0902">Two-component regulatory system</keyword>
<evidence type="ECO:0000256" key="6">
    <source>
        <dbReference type="SAM" id="Coils"/>
    </source>
</evidence>
<dbReference type="RefSeq" id="WP_072934369.1">
    <property type="nucleotide sequence ID" value="NZ_FQUG01000002.1"/>
</dbReference>
<dbReference type="InterPro" id="IPR008595">
    <property type="entry name" value="DegS"/>
</dbReference>
<dbReference type="PANTHER" id="PTHR24421">
    <property type="entry name" value="NITRATE/NITRITE SENSOR PROTEIN NARX-RELATED"/>
    <property type="match status" value="1"/>
</dbReference>
<dbReference type="Proteomes" id="UP000184404">
    <property type="component" value="Unassembled WGS sequence"/>
</dbReference>
<proteinExistence type="predicted"/>
<dbReference type="SUPFAM" id="SSF55874">
    <property type="entry name" value="ATPase domain of HSP90 chaperone/DNA topoisomerase II/histidine kinase"/>
    <property type="match status" value="1"/>
</dbReference>
<dbReference type="Gene3D" id="3.30.565.10">
    <property type="entry name" value="Histidine kinase-like ATPase, C-terminal domain"/>
    <property type="match status" value="1"/>
</dbReference>
<evidence type="ECO:0000259" key="7">
    <source>
        <dbReference type="Pfam" id="PF02518"/>
    </source>
</evidence>
<evidence type="ECO:0000256" key="5">
    <source>
        <dbReference type="ARBA" id="ARBA00023012"/>
    </source>
</evidence>
<dbReference type="EC" id="2.7.13.3" evidence="2"/>
<feature type="domain" description="Histidine kinase/HSP90-like ATPase" evidence="7">
    <location>
        <begin position="297"/>
        <end position="396"/>
    </location>
</feature>
<keyword evidence="11" id="KW-1185">Reference proteome</keyword>
<evidence type="ECO:0000259" key="8">
    <source>
        <dbReference type="Pfam" id="PF05384"/>
    </source>
</evidence>
<dbReference type="EMBL" id="FQUG01000002">
    <property type="protein sequence ID" value="SHE35740.1"/>
    <property type="molecule type" value="Genomic_DNA"/>
</dbReference>
<sequence length="411" mass="46892">MAELENLPEEELFDELGDPSLRRILDTMVKSIEVSKSQLYDVYEAAHSEVEQSKKNLESAKRQTREIIDEVDALVQLEQREKQKLVRVSSSFSDYSEEKIQEAYEAVKNVQVQLGIAREKEQQLRNQRNQLERRLARLQKTVGAAQRLAMRISSMLSYLSVQISDVVLQLEAASKNKYLSAAIIRAQEDERLRVSREIHDGPAQDVANIMLEASIVERLVDIDKDEAKMSLKELRKHLRECLKDIRQIIFDMRPMSLDDLGLVAALQAVSRKFRERDMLVVHFSVDGDEVQLEEHVKTGLFRIVQESLNNVLHHSGVKEAVLRMLYTDAAVSILIEDKGKGFDVDAFEEQNKSDDAEKKHFGILGMKERATIIGAQFSVTSKPGEGTRVHIRFPLKVENQQALKDEQGKQA</sequence>
<evidence type="ECO:0000256" key="3">
    <source>
        <dbReference type="ARBA" id="ARBA00022679"/>
    </source>
</evidence>
<dbReference type="GO" id="GO:0000155">
    <property type="term" value="F:phosphorelay sensor kinase activity"/>
    <property type="evidence" value="ECO:0007669"/>
    <property type="project" value="InterPro"/>
</dbReference>
<dbReference type="Gene3D" id="1.20.5.1930">
    <property type="match status" value="1"/>
</dbReference>
<protein>
    <recommendedName>
        <fullName evidence="2">histidine kinase</fullName>
        <ecNumber evidence="2">2.7.13.3</ecNumber>
    </recommendedName>
</protein>
<dbReference type="InterPro" id="IPR036890">
    <property type="entry name" value="HATPase_C_sf"/>
</dbReference>
<gene>
    <name evidence="10" type="ORF">SAMN02745190_00251</name>
</gene>
<dbReference type="Pfam" id="PF05384">
    <property type="entry name" value="DegS"/>
    <property type="match status" value="1"/>
</dbReference>
<dbReference type="STRING" id="1123243.SAMN02745190_00251"/>
<dbReference type="OrthoDB" id="9781904at2"/>
<keyword evidence="4 10" id="KW-0418">Kinase</keyword>
<evidence type="ECO:0000313" key="11">
    <source>
        <dbReference type="Proteomes" id="UP000184404"/>
    </source>
</evidence>
<feature type="domain" description="Signal transduction histidine kinase subgroup 3 dimerisation and phosphoacceptor" evidence="9">
    <location>
        <begin position="190"/>
        <end position="256"/>
    </location>
</feature>
<keyword evidence="6" id="KW-0175">Coiled coil</keyword>
<reference evidence="10 11" key="1">
    <citation type="submission" date="2016-11" db="EMBL/GenBank/DDBJ databases">
        <authorList>
            <person name="Jaros S."/>
            <person name="Januszkiewicz K."/>
            <person name="Wedrychowicz H."/>
        </authorList>
    </citation>
    <scope>NUCLEOTIDE SEQUENCE [LARGE SCALE GENOMIC DNA]</scope>
    <source>
        <strain evidence="10 11">DSM 10502</strain>
    </source>
</reference>
<dbReference type="Pfam" id="PF02518">
    <property type="entry name" value="HATPase_c"/>
    <property type="match status" value="1"/>
</dbReference>
<evidence type="ECO:0000256" key="4">
    <source>
        <dbReference type="ARBA" id="ARBA00022777"/>
    </source>
</evidence>
<evidence type="ECO:0000256" key="2">
    <source>
        <dbReference type="ARBA" id="ARBA00012438"/>
    </source>
</evidence>
<feature type="coiled-coil region" evidence="6">
    <location>
        <begin position="40"/>
        <end position="70"/>
    </location>
</feature>